<organism evidence="1 2">
    <name type="scientific">Dentiscutata erythropus</name>
    <dbReference type="NCBI Taxonomy" id="1348616"/>
    <lineage>
        <taxon>Eukaryota</taxon>
        <taxon>Fungi</taxon>
        <taxon>Fungi incertae sedis</taxon>
        <taxon>Mucoromycota</taxon>
        <taxon>Glomeromycotina</taxon>
        <taxon>Glomeromycetes</taxon>
        <taxon>Diversisporales</taxon>
        <taxon>Gigasporaceae</taxon>
        <taxon>Dentiscutata</taxon>
    </lineage>
</organism>
<comment type="caution">
    <text evidence="1">The sequence shown here is derived from an EMBL/GenBank/DDBJ whole genome shotgun (WGS) entry which is preliminary data.</text>
</comment>
<accession>A0A9N9D274</accession>
<reference evidence="1" key="1">
    <citation type="submission" date="2021-06" db="EMBL/GenBank/DDBJ databases">
        <authorList>
            <person name="Kallberg Y."/>
            <person name="Tangrot J."/>
            <person name="Rosling A."/>
        </authorList>
    </citation>
    <scope>NUCLEOTIDE SEQUENCE</scope>
    <source>
        <strain evidence="1">MA453B</strain>
    </source>
</reference>
<evidence type="ECO:0000313" key="2">
    <source>
        <dbReference type="Proteomes" id="UP000789405"/>
    </source>
</evidence>
<keyword evidence="2" id="KW-1185">Reference proteome</keyword>
<protein>
    <submittedName>
        <fullName evidence="1">18178_t:CDS:1</fullName>
    </submittedName>
</protein>
<name>A0A9N9D274_9GLOM</name>
<evidence type="ECO:0000313" key="1">
    <source>
        <dbReference type="EMBL" id="CAG8620261.1"/>
    </source>
</evidence>
<gene>
    <name evidence="1" type="ORF">DERYTH_LOCUS8601</name>
</gene>
<dbReference type="EMBL" id="CAJVPY010004469">
    <property type="protein sequence ID" value="CAG8620261.1"/>
    <property type="molecule type" value="Genomic_DNA"/>
</dbReference>
<dbReference type="AlphaFoldDB" id="A0A9N9D274"/>
<dbReference type="OrthoDB" id="10497486at2759"/>
<dbReference type="Proteomes" id="UP000789405">
    <property type="component" value="Unassembled WGS sequence"/>
</dbReference>
<proteinExistence type="predicted"/>
<sequence>MSLEQRDHLFLANQLDYFYYLNFPNSLWLSQLADESLIHEDASQGNERTYEPFSVSMPSGAGVVVRHGEYIILWSFFLLENLGVSLCPGEFCVSPKNKMEG</sequence>